<evidence type="ECO:0000256" key="1">
    <source>
        <dbReference type="ARBA" id="ARBA00006484"/>
    </source>
</evidence>
<dbReference type="PANTHER" id="PTHR43544:SF26">
    <property type="entry name" value="SHORT CHAIN DEHYDROGENASE_REDUCTASE FAMILY OXIDOREDUCTASE (JCVI)"/>
    <property type="match status" value="1"/>
</dbReference>
<proteinExistence type="inferred from homology"/>
<evidence type="ECO:0000313" key="2">
    <source>
        <dbReference type="EMBL" id="KAK0621890.1"/>
    </source>
</evidence>
<protein>
    <recommendedName>
        <fullName evidence="4">NAD(P)-binding protein</fullName>
    </recommendedName>
</protein>
<dbReference type="InterPro" id="IPR051468">
    <property type="entry name" value="Fungal_SecMetab_SDRs"/>
</dbReference>
<dbReference type="EMBL" id="JAULSR010000004">
    <property type="protein sequence ID" value="KAK0621890.1"/>
    <property type="molecule type" value="Genomic_DNA"/>
</dbReference>
<dbReference type="InterPro" id="IPR036291">
    <property type="entry name" value="NAD(P)-bd_dom_sf"/>
</dbReference>
<organism evidence="2 3">
    <name type="scientific">Bombardia bombarda</name>
    <dbReference type="NCBI Taxonomy" id="252184"/>
    <lineage>
        <taxon>Eukaryota</taxon>
        <taxon>Fungi</taxon>
        <taxon>Dikarya</taxon>
        <taxon>Ascomycota</taxon>
        <taxon>Pezizomycotina</taxon>
        <taxon>Sordariomycetes</taxon>
        <taxon>Sordariomycetidae</taxon>
        <taxon>Sordariales</taxon>
        <taxon>Lasiosphaeriaceae</taxon>
        <taxon>Bombardia</taxon>
    </lineage>
</organism>
<sequence>MEKVLISGANRGLGKGLLAIYLARPNHVVIAANRNPDHPTSKALFDLPTGEGSKLIVVKVDSGVETDPFDAVNELEKQGVEHLDLVVANAGVAAAFPPVLEVKRSDLKLHMEANVYGTVSLYQATAGLLRKGTNPRWVTVGSSAGFIVLPVPNAAYGPAKVAAHWLTKRIDAEEEKIAAFVMHPGWVQTEMGNASAVMIGYGQAPETIDDSVNGQVKVFDAATKETHGGKMWDFHGELQVW</sequence>
<dbReference type="GO" id="GO:0005737">
    <property type="term" value="C:cytoplasm"/>
    <property type="evidence" value="ECO:0007669"/>
    <property type="project" value="TreeGrafter"/>
</dbReference>
<dbReference type="PRINTS" id="PR00081">
    <property type="entry name" value="GDHRDH"/>
</dbReference>
<evidence type="ECO:0008006" key="4">
    <source>
        <dbReference type="Google" id="ProtNLM"/>
    </source>
</evidence>
<reference evidence="2" key="1">
    <citation type="submission" date="2023-06" db="EMBL/GenBank/DDBJ databases">
        <title>Genome-scale phylogeny and comparative genomics of the fungal order Sordariales.</title>
        <authorList>
            <consortium name="Lawrence Berkeley National Laboratory"/>
            <person name="Hensen N."/>
            <person name="Bonometti L."/>
            <person name="Westerberg I."/>
            <person name="Brannstrom I.O."/>
            <person name="Guillou S."/>
            <person name="Cros-Aarteil S."/>
            <person name="Calhoun S."/>
            <person name="Haridas S."/>
            <person name="Kuo A."/>
            <person name="Mondo S."/>
            <person name="Pangilinan J."/>
            <person name="Riley R."/>
            <person name="LaButti K."/>
            <person name="Andreopoulos B."/>
            <person name="Lipzen A."/>
            <person name="Chen C."/>
            <person name="Yanf M."/>
            <person name="Daum C."/>
            <person name="Ng V."/>
            <person name="Clum A."/>
            <person name="Steindorff A."/>
            <person name="Ohm R."/>
            <person name="Martin F."/>
            <person name="Silar P."/>
            <person name="Natvig D."/>
            <person name="Lalanne C."/>
            <person name="Gautier V."/>
            <person name="Ament-velasquez S.L."/>
            <person name="Kruys A."/>
            <person name="Hutchinson M.I."/>
            <person name="Powell A.J."/>
            <person name="Barry K."/>
            <person name="Miller A.N."/>
            <person name="Grigoriev I.V."/>
            <person name="Debuchy R."/>
            <person name="Gladieux P."/>
            <person name="Thoren M.H."/>
            <person name="Johannesson H."/>
        </authorList>
    </citation>
    <scope>NUCLEOTIDE SEQUENCE</scope>
    <source>
        <strain evidence="2">SMH3391-2</strain>
    </source>
</reference>
<dbReference type="InterPro" id="IPR002347">
    <property type="entry name" value="SDR_fam"/>
</dbReference>
<keyword evidence="3" id="KW-1185">Reference proteome</keyword>
<dbReference type="GO" id="GO:0016491">
    <property type="term" value="F:oxidoreductase activity"/>
    <property type="evidence" value="ECO:0007669"/>
    <property type="project" value="TreeGrafter"/>
</dbReference>
<dbReference type="SUPFAM" id="SSF51735">
    <property type="entry name" value="NAD(P)-binding Rossmann-fold domains"/>
    <property type="match status" value="1"/>
</dbReference>
<comment type="similarity">
    <text evidence="1">Belongs to the short-chain dehydrogenases/reductases (SDR) family.</text>
</comment>
<gene>
    <name evidence="2" type="ORF">B0T17DRAFT_618276</name>
</gene>
<accession>A0AA40C1T8</accession>
<dbReference type="Proteomes" id="UP001174934">
    <property type="component" value="Unassembled WGS sequence"/>
</dbReference>
<dbReference type="AlphaFoldDB" id="A0AA40C1T8"/>
<dbReference type="Pfam" id="PF00106">
    <property type="entry name" value="adh_short"/>
    <property type="match status" value="1"/>
</dbReference>
<dbReference type="Gene3D" id="3.40.50.720">
    <property type="entry name" value="NAD(P)-binding Rossmann-like Domain"/>
    <property type="match status" value="1"/>
</dbReference>
<comment type="caution">
    <text evidence="2">The sequence shown here is derived from an EMBL/GenBank/DDBJ whole genome shotgun (WGS) entry which is preliminary data.</text>
</comment>
<name>A0AA40C1T8_9PEZI</name>
<dbReference type="PANTHER" id="PTHR43544">
    <property type="entry name" value="SHORT-CHAIN DEHYDROGENASE/REDUCTASE"/>
    <property type="match status" value="1"/>
</dbReference>
<evidence type="ECO:0000313" key="3">
    <source>
        <dbReference type="Proteomes" id="UP001174934"/>
    </source>
</evidence>